<dbReference type="OrthoDB" id="9814200at2"/>
<evidence type="ECO:0000256" key="3">
    <source>
        <dbReference type="PROSITE-ProRule" id="PRU00335"/>
    </source>
</evidence>
<dbReference type="PROSITE" id="PS50977">
    <property type="entry name" value="HTH_TETR_2"/>
    <property type="match status" value="1"/>
</dbReference>
<dbReference type="PRINTS" id="PR00455">
    <property type="entry name" value="HTHTETR"/>
</dbReference>
<dbReference type="Gene3D" id="1.10.357.10">
    <property type="entry name" value="Tetracycline Repressor, domain 2"/>
    <property type="match status" value="1"/>
</dbReference>
<dbReference type="EMBL" id="FOGL01000006">
    <property type="protein sequence ID" value="SER55625.1"/>
    <property type="molecule type" value="Genomic_DNA"/>
</dbReference>
<dbReference type="Proteomes" id="UP000199687">
    <property type="component" value="Unassembled WGS sequence"/>
</dbReference>
<dbReference type="InterPro" id="IPR050624">
    <property type="entry name" value="HTH-type_Tx_Regulator"/>
</dbReference>
<dbReference type="Pfam" id="PF21351">
    <property type="entry name" value="TetR_C_41"/>
    <property type="match status" value="1"/>
</dbReference>
<dbReference type="STRING" id="531814.SAMN04487944_10636"/>
<dbReference type="InterPro" id="IPR001647">
    <property type="entry name" value="HTH_TetR"/>
</dbReference>
<dbReference type="RefSeq" id="WP_089740283.1">
    <property type="nucleotide sequence ID" value="NZ_FOGL01000006.1"/>
</dbReference>
<dbReference type="PANTHER" id="PTHR43479:SF11">
    <property type="entry name" value="ACREF_ENVCD OPERON REPRESSOR-RELATED"/>
    <property type="match status" value="1"/>
</dbReference>
<evidence type="ECO:0000256" key="1">
    <source>
        <dbReference type="ARBA" id="ARBA00022491"/>
    </source>
</evidence>
<gene>
    <name evidence="5" type="ORF">SAMN04487944_10636</name>
</gene>
<feature type="domain" description="HTH tetR-type" evidence="4">
    <location>
        <begin position="9"/>
        <end position="69"/>
    </location>
</feature>
<keyword evidence="1" id="KW-0678">Repressor</keyword>
<evidence type="ECO:0000259" key="4">
    <source>
        <dbReference type="PROSITE" id="PS50977"/>
    </source>
</evidence>
<dbReference type="InterPro" id="IPR049484">
    <property type="entry name" value="Rv0078-like_C"/>
</dbReference>
<dbReference type="PANTHER" id="PTHR43479">
    <property type="entry name" value="ACREF/ENVCD OPERON REPRESSOR-RELATED"/>
    <property type="match status" value="1"/>
</dbReference>
<dbReference type="InterPro" id="IPR009057">
    <property type="entry name" value="Homeodomain-like_sf"/>
</dbReference>
<dbReference type="GO" id="GO:0003677">
    <property type="term" value="F:DNA binding"/>
    <property type="evidence" value="ECO:0007669"/>
    <property type="project" value="UniProtKB-UniRule"/>
</dbReference>
<dbReference type="AlphaFoldDB" id="A0A1H9Q680"/>
<reference evidence="5 6" key="1">
    <citation type="submission" date="2016-10" db="EMBL/GenBank/DDBJ databases">
        <authorList>
            <person name="de Groot N.N."/>
        </authorList>
    </citation>
    <scope>NUCLEOTIDE SEQUENCE [LARGE SCALE GENOMIC DNA]</scope>
    <source>
        <strain evidence="5 6">CGMCC 1.7727</strain>
    </source>
</reference>
<name>A0A1H9Q680_9BACI</name>
<evidence type="ECO:0000313" key="6">
    <source>
        <dbReference type="Proteomes" id="UP000199687"/>
    </source>
</evidence>
<sequence length="197" mass="22416">MRKSREETELTVQKLKEIAKFHFIEKGYAQVALEDIVKDANLTRGALYHHFKNKQALFLAVFESIQRDVAEYVEAEAGKSDDLWEQLINGCRAFLTAATEANNVKILLIDGPSVLGWGVFREMDEKYSMNSLREQLIYLQENNQLKEISIDAVTHSLSGAMNEAALWIAEQRDRQKRIGEAVDTIILLLEGVKNETT</sequence>
<evidence type="ECO:0000313" key="5">
    <source>
        <dbReference type="EMBL" id="SER55625.1"/>
    </source>
</evidence>
<keyword evidence="6" id="KW-1185">Reference proteome</keyword>
<accession>A0A1H9Q680</accession>
<proteinExistence type="predicted"/>
<dbReference type="Pfam" id="PF00440">
    <property type="entry name" value="TetR_N"/>
    <property type="match status" value="1"/>
</dbReference>
<evidence type="ECO:0000256" key="2">
    <source>
        <dbReference type="ARBA" id="ARBA00023125"/>
    </source>
</evidence>
<dbReference type="SUPFAM" id="SSF46689">
    <property type="entry name" value="Homeodomain-like"/>
    <property type="match status" value="1"/>
</dbReference>
<keyword evidence="2 3" id="KW-0238">DNA-binding</keyword>
<protein>
    <submittedName>
        <fullName evidence="5">Transcriptional regulator, TetR family</fullName>
    </submittedName>
</protein>
<organism evidence="5 6">
    <name type="scientific">Gracilibacillus ureilyticus</name>
    <dbReference type="NCBI Taxonomy" id="531814"/>
    <lineage>
        <taxon>Bacteria</taxon>
        <taxon>Bacillati</taxon>
        <taxon>Bacillota</taxon>
        <taxon>Bacilli</taxon>
        <taxon>Bacillales</taxon>
        <taxon>Bacillaceae</taxon>
        <taxon>Gracilibacillus</taxon>
    </lineage>
</organism>
<feature type="DNA-binding region" description="H-T-H motif" evidence="3">
    <location>
        <begin position="32"/>
        <end position="51"/>
    </location>
</feature>